<evidence type="ECO:0000313" key="3">
    <source>
        <dbReference type="Proteomes" id="UP000061546"/>
    </source>
</evidence>
<reference evidence="2 3" key="1">
    <citation type="submission" date="2015-08" db="EMBL/GenBank/DDBJ databases">
        <title>Genomic sequence of Lactobacillus heilongjiangensis DSM 28069, isolated from Chinese traditional pickle.</title>
        <authorList>
            <person name="Jiang X."/>
            <person name="Zheng B."/>
            <person name="Cheng H."/>
        </authorList>
    </citation>
    <scope>NUCLEOTIDE SEQUENCE [LARGE SCALE GENOMIC DNA]</scope>
    <source>
        <strain evidence="2 3">DSM 28069</strain>
    </source>
</reference>
<protein>
    <submittedName>
        <fullName evidence="2">Uncharacterized protein</fullName>
    </submittedName>
</protein>
<name>A0A0K2LDH3_9LACO</name>
<feature type="region of interest" description="Disordered" evidence="1">
    <location>
        <begin position="1"/>
        <end position="22"/>
    </location>
</feature>
<dbReference type="EMBL" id="CP012559">
    <property type="protein sequence ID" value="ALB29228.1"/>
    <property type="molecule type" value="Genomic_DNA"/>
</dbReference>
<gene>
    <name evidence="2" type="ORF">JP39_07525</name>
</gene>
<evidence type="ECO:0000256" key="1">
    <source>
        <dbReference type="SAM" id="MobiDB-lite"/>
    </source>
</evidence>
<dbReference type="KEGG" id="lhi:JP39_07525"/>
<keyword evidence="3" id="KW-1185">Reference proteome</keyword>
<dbReference type="AlphaFoldDB" id="A0A0K2LDH3"/>
<sequence length="77" mass="8620">MARAGPTADPNPSNPQAAYLDKKKKKQTTGCSSASFFMNGIVHVQFDIIGCPSNNFRSIKFIITVTHYQIIKKRENF</sequence>
<dbReference type="Proteomes" id="UP000061546">
    <property type="component" value="Chromosome"/>
</dbReference>
<proteinExistence type="predicted"/>
<evidence type="ECO:0000313" key="2">
    <source>
        <dbReference type="EMBL" id="ALB29228.1"/>
    </source>
</evidence>
<organism evidence="2 3">
    <name type="scientific">Companilactobacillus heilongjiangensis</name>
    <dbReference type="NCBI Taxonomy" id="1074467"/>
    <lineage>
        <taxon>Bacteria</taxon>
        <taxon>Bacillati</taxon>
        <taxon>Bacillota</taxon>
        <taxon>Bacilli</taxon>
        <taxon>Lactobacillales</taxon>
        <taxon>Lactobacillaceae</taxon>
        <taxon>Companilactobacillus</taxon>
    </lineage>
</organism>
<accession>A0A0K2LDH3</accession>